<dbReference type="GeneID" id="14376732"/>
<dbReference type="Pfam" id="PF19086">
    <property type="entry name" value="Terpene_syn_C_2"/>
    <property type="match status" value="1"/>
</dbReference>
<reference evidence="2" key="1">
    <citation type="submission" date="2011-09" db="EMBL/GenBank/DDBJ databases">
        <title>Complete sequence of Halovivax ruber XH-70.</title>
        <authorList>
            <consortium name="US DOE Joint Genome Institute"/>
            <person name="Lucas S."/>
            <person name="Han J."/>
            <person name="Lapidus A."/>
            <person name="Cheng J.-F."/>
            <person name="Goodwin L."/>
            <person name="Pitluck S."/>
            <person name="Peters L."/>
            <person name="Mikhailova N."/>
            <person name="Davenport K."/>
            <person name="Detter J.C."/>
            <person name="Han C."/>
            <person name="Tapia R."/>
            <person name="Land M."/>
            <person name="Hauser L."/>
            <person name="Kyrpides N."/>
            <person name="Ivanova N."/>
            <person name="Pagani I."/>
            <person name="Sproer C."/>
            <person name="Anderson I."/>
            <person name="Woyke T."/>
        </authorList>
    </citation>
    <scope>NUCLEOTIDE SEQUENCE</scope>
    <source>
        <strain evidence="2">XH-70</strain>
    </source>
</reference>
<evidence type="ECO:0000256" key="1">
    <source>
        <dbReference type="SAM" id="MobiDB-lite"/>
    </source>
</evidence>
<dbReference type="Proteomes" id="UP000010846">
    <property type="component" value="Chromosome"/>
</dbReference>
<dbReference type="EMBL" id="CP003050">
    <property type="protein sequence ID" value="AGB16811.1"/>
    <property type="molecule type" value="Genomic_DNA"/>
</dbReference>
<organism evidence="2 3">
    <name type="scientific">Halovivax ruber (strain DSM 18193 / JCM 13892 / XH-70)</name>
    <dbReference type="NCBI Taxonomy" id="797302"/>
    <lineage>
        <taxon>Archaea</taxon>
        <taxon>Methanobacteriati</taxon>
        <taxon>Methanobacteriota</taxon>
        <taxon>Stenosarchaea group</taxon>
        <taxon>Halobacteria</taxon>
        <taxon>Halobacteriales</taxon>
        <taxon>Natrialbaceae</taxon>
        <taxon>Halovivax</taxon>
    </lineage>
</organism>
<accession>L0IF41</accession>
<sequence length="339" mass="38753">MTVPQSPSSDGSSDPPALEEPNVALERVRNHSLPADSIRLVESYEEIVGDRDRFLWKWAHHLFPAFSLSSVAPEYAERTRDGKLAALMFVSILDDVAEKHQDRATYEEAAKIPFDHRSVDHERDGVDADVLSFASEVWERFEPTVSESPRRGEFEDIFRFDLEQVLNAMKYSFLANQNIDFVTGSELRTYDAHNMMLFGFANIDLVHSPTFESADLSTLRTVIERAQRMVRIGNWITTWEREVAEGDFTSGIVVYALERDIVSAADLRAIRTDSREEDVERIIGTIREHDVEDVFLARWRAELAEARAYESEIDTVDIEAYLDGIETVMEYHLASRGLK</sequence>
<dbReference type="InterPro" id="IPR008949">
    <property type="entry name" value="Isoprenoid_synthase_dom_sf"/>
</dbReference>
<evidence type="ECO:0000313" key="2">
    <source>
        <dbReference type="EMBL" id="AGB16811.1"/>
    </source>
</evidence>
<dbReference type="OrthoDB" id="255611at2157"/>
<name>L0IF41_HALRX</name>
<dbReference type="eggNOG" id="arCOG07562">
    <property type="taxonomic scope" value="Archaea"/>
</dbReference>
<keyword evidence="3" id="KW-1185">Reference proteome</keyword>
<dbReference type="SUPFAM" id="SSF48576">
    <property type="entry name" value="Terpenoid synthases"/>
    <property type="match status" value="2"/>
</dbReference>
<dbReference type="RefSeq" id="WP_015301422.1">
    <property type="nucleotide sequence ID" value="NC_019964.1"/>
</dbReference>
<feature type="region of interest" description="Disordered" evidence="1">
    <location>
        <begin position="1"/>
        <end position="20"/>
    </location>
</feature>
<dbReference type="HOGENOM" id="CLU_854197_0_0_2"/>
<dbReference type="STRING" id="797302.Halru_2224"/>
<dbReference type="AlphaFoldDB" id="L0IF41"/>
<evidence type="ECO:0000313" key="3">
    <source>
        <dbReference type="Proteomes" id="UP000010846"/>
    </source>
</evidence>
<proteinExistence type="predicted"/>
<dbReference type="KEGG" id="hru:Halru_2224"/>
<evidence type="ECO:0008006" key="4">
    <source>
        <dbReference type="Google" id="ProtNLM"/>
    </source>
</evidence>
<protein>
    <recommendedName>
        <fullName evidence="4">Geranylgeranyl pyrophosphate synthase</fullName>
    </recommendedName>
</protein>
<gene>
    <name evidence="2" type="ordered locus">Halru_2224</name>
</gene>
<feature type="compositionally biased region" description="Low complexity" evidence="1">
    <location>
        <begin position="1"/>
        <end position="16"/>
    </location>
</feature>